<evidence type="ECO:0000256" key="2">
    <source>
        <dbReference type="SAM" id="Phobius"/>
    </source>
</evidence>
<gene>
    <name evidence="3" type="ORF">HUO12_12460</name>
</gene>
<sequence>MAITPVAASAQTRAATSPVFNNSGNLMQGERSDEELRSAGRMRDGRVWSDEARAWVDADGRRWLLDDGKWYPIRGRLLPVLFLSAIAALAVVAATSDNQSPGAN</sequence>
<protein>
    <submittedName>
        <fullName evidence="3">Uncharacterized protein</fullName>
    </submittedName>
</protein>
<comment type="caution">
    <text evidence="3">The sequence shown here is derived from an EMBL/GenBank/DDBJ whole genome shotgun (WGS) entry which is preliminary data.</text>
</comment>
<dbReference type="AlphaFoldDB" id="A0A850HET1"/>
<feature type="region of interest" description="Disordered" evidence="1">
    <location>
        <begin position="1"/>
        <end position="43"/>
    </location>
</feature>
<keyword evidence="2" id="KW-1133">Transmembrane helix</keyword>
<name>A0A850HET1_9SPHN</name>
<feature type="transmembrane region" description="Helical" evidence="2">
    <location>
        <begin position="77"/>
        <end position="96"/>
    </location>
</feature>
<feature type="compositionally biased region" description="Polar residues" evidence="1">
    <location>
        <begin position="9"/>
        <end position="26"/>
    </location>
</feature>
<feature type="compositionally biased region" description="Basic and acidic residues" evidence="1">
    <location>
        <begin position="30"/>
        <end position="43"/>
    </location>
</feature>
<evidence type="ECO:0000256" key="1">
    <source>
        <dbReference type="SAM" id="MobiDB-lite"/>
    </source>
</evidence>
<accession>A0A850HET1</accession>
<evidence type="ECO:0000313" key="3">
    <source>
        <dbReference type="EMBL" id="NVE95711.1"/>
    </source>
</evidence>
<dbReference type="RefSeq" id="WP_176273909.1">
    <property type="nucleotide sequence ID" value="NZ_JABWTA010000001.1"/>
</dbReference>
<dbReference type="Proteomes" id="UP000546031">
    <property type="component" value="Unassembled WGS sequence"/>
</dbReference>
<keyword evidence="2" id="KW-0812">Transmembrane</keyword>
<keyword evidence="2" id="KW-0472">Membrane</keyword>
<reference evidence="3 4" key="1">
    <citation type="submission" date="2020-06" db="EMBL/GenBank/DDBJ databases">
        <title>Altererythrobacter lutimaris sp. nov., a marine bacterium isolated from a tidal flat.</title>
        <authorList>
            <person name="Kim D."/>
            <person name="Yoo Y."/>
            <person name="Kim J.-J."/>
        </authorList>
    </citation>
    <scope>NUCLEOTIDE SEQUENCE [LARGE SCALE GENOMIC DNA]</scope>
    <source>
        <strain evidence="3 4">JGD-16</strain>
    </source>
</reference>
<evidence type="ECO:0000313" key="4">
    <source>
        <dbReference type="Proteomes" id="UP000546031"/>
    </source>
</evidence>
<keyword evidence="4" id="KW-1185">Reference proteome</keyword>
<dbReference type="EMBL" id="JABWTA010000001">
    <property type="protein sequence ID" value="NVE95711.1"/>
    <property type="molecule type" value="Genomic_DNA"/>
</dbReference>
<organism evidence="3 4">
    <name type="scientific">Altererythrobacter lutimaris</name>
    <dbReference type="NCBI Taxonomy" id="2743979"/>
    <lineage>
        <taxon>Bacteria</taxon>
        <taxon>Pseudomonadati</taxon>
        <taxon>Pseudomonadota</taxon>
        <taxon>Alphaproteobacteria</taxon>
        <taxon>Sphingomonadales</taxon>
        <taxon>Erythrobacteraceae</taxon>
        <taxon>Altererythrobacter</taxon>
    </lineage>
</organism>
<proteinExistence type="predicted"/>